<dbReference type="FunFam" id="1.10.10.10:FF:000001">
    <property type="entry name" value="LysR family transcriptional regulator"/>
    <property type="match status" value="1"/>
</dbReference>
<evidence type="ECO:0000313" key="7">
    <source>
        <dbReference type="Proteomes" id="UP000316330"/>
    </source>
</evidence>
<dbReference type="SUPFAM" id="SSF53850">
    <property type="entry name" value="Periplasmic binding protein-like II"/>
    <property type="match status" value="1"/>
</dbReference>
<protein>
    <submittedName>
        <fullName evidence="6">LysR family transcriptional regulator</fullName>
    </submittedName>
</protein>
<dbReference type="Gene3D" id="3.40.190.290">
    <property type="match status" value="1"/>
</dbReference>
<organism evidence="6 7">
    <name type="scientific">Cohnella terricola</name>
    <dbReference type="NCBI Taxonomy" id="1289167"/>
    <lineage>
        <taxon>Bacteria</taxon>
        <taxon>Bacillati</taxon>
        <taxon>Bacillota</taxon>
        <taxon>Bacilli</taxon>
        <taxon>Bacillales</taxon>
        <taxon>Paenibacillaceae</taxon>
        <taxon>Cohnella</taxon>
    </lineage>
</organism>
<dbReference type="InterPro" id="IPR000847">
    <property type="entry name" value="LysR_HTH_N"/>
</dbReference>
<dbReference type="SUPFAM" id="SSF46785">
    <property type="entry name" value="Winged helix' DNA-binding domain"/>
    <property type="match status" value="1"/>
</dbReference>
<dbReference type="PANTHER" id="PTHR30126:SF40">
    <property type="entry name" value="HTH-TYPE TRANSCRIPTIONAL REGULATOR GLTR"/>
    <property type="match status" value="1"/>
</dbReference>
<dbReference type="PROSITE" id="PS50931">
    <property type="entry name" value="HTH_LYSR"/>
    <property type="match status" value="1"/>
</dbReference>
<feature type="domain" description="HTH lysR-type" evidence="5">
    <location>
        <begin position="1"/>
        <end position="58"/>
    </location>
</feature>
<dbReference type="InterPro" id="IPR005119">
    <property type="entry name" value="LysR_subst-bd"/>
</dbReference>
<gene>
    <name evidence="6" type="ORF">FPZ45_01215</name>
</gene>
<evidence type="ECO:0000256" key="2">
    <source>
        <dbReference type="ARBA" id="ARBA00023015"/>
    </source>
</evidence>
<evidence type="ECO:0000256" key="4">
    <source>
        <dbReference type="ARBA" id="ARBA00023163"/>
    </source>
</evidence>
<dbReference type="InterPro" id="IPR036388">
    <property type="entry name" value="WH-like_DNA-bd_sf"/>
</dbReference>
<reference evidence="6 7" key="1">
    <citation type="submission" date="2019-07" db="EMBL/GenBank/DDBJ databases">
        <authorList>
            <person name="Kim J."/>
        </authorList>
    </citation>
    <scope>NUCLEOTIDE SEQUENCE [LARGE SCALE GENOMIC DNA]</scope>
    <source>
        <strain evidence="6 7">G13</strain>
    </source>
</reference>
<dbReference type="Gene3D" id="1.10.10.10">
    <property type="entry name" value="Winged helix-like DNA-binding domain superfamily/Winged helix DNA-binding domain"/>
    <property type="match status" value="1"/>
</dbReference>
<dbReference type="Pfam" id="PF00126">
    <property type="entry name" value="HTH_1"/>
    <property type="match status" value="1"/>
</dbReference>
<proteinExistence type="inferred from homology"/>
<dbReference type="Pfam" id="PF03466">
    <property type="entry name" value="LysR_substrate"/>
    <property type="match status" value="1"/>
</dbReference>
<dbReference type="Proteomes" id="UP000316330">
    <property type="component" value="Unassembled WGS sequence"/>
</dbReference>
<keyword evidence="2" id="KW-0805">Transcription regulation</keyword>
<accession>A0A559JWN8</accession>
<dbReference type="InterPro" id="IPR036390">
    <property type="entry name" value="WH_DNA-bd_sf"/>
</dbReference>
<dbReference type="CDD" id="cd05466">
    <property type="entry name" value="PBP2_LTTR_substrate"/>
    <property type="match status" value="1"/>
</dbReference>
<dbReference type="PRINTS" id="PR00039">
    <property type="entry name" value="HTHLYSR"/>
</dbReference>
<comment type="similarity">
    <text evidence="1">Belongs to the LysR transcriptional regulatory family.</text>
</comment>
<comment type="caution">
    <text evidence="6">The sequence shown here is derived from an EMBL/GenBank/DDBJ whole genome shotgun (WGS) entry which is preliminary data.</text>
</comment>
<dbReference type="RefSeq" id="WP_144697569.1">
    <property type="nucleotide sequence ID" value="NZ_VNJJ01000001.1"/>
</dbReference>
<keyword evidence="3" id="KW-0238">DNA-binding</keyword>
<keyword evidence="7" id="KW-1185">Reference proteome</keyword>
<dbReference type="OrthoDB" id="9785745at2"/>
<name>A0A559JWN8_9BACL</name>
<evidence type="ECO:0000259" key="5">
    <source>
        <dbReference type="PROSITE" id="PS50931"/>
    </source>
</evidence>
<dbReference type="GO" id="GO:0003700">
    <property type="term" value="F:DNA-binding transcription factor activity"/>
    <property type="evidence" value="ECO:0007669"/>
    <property type="project" value="InterPro"/>
</dbReference>
<evidence type="ECO:0000256" key="1">
    <source>
        <dbReference type="ARBA" id="ARBA00009437"/>
    </source>
</evidence>
<dbReference type="EMBL" id="VNJJ01000001">
    <property type="protein sequence ID" value="TVY04247.1"/>
    <property type="molecule type" value="Genomic_DNA"/>
</dbReference>
<evidence type="ECO:0000313" key="6">
    <source>
        <dbReference type="EMBL" id="TVY04247.1"/>
    </source>
</evidence>
<dbReference type="PANTHER" id="PTHR30126">
    <property type="entry name" value="HTH-TYPE TRANSCRIPTIONAL REGULATOR"/>
    <property type="match status" value="1"/>
</dbReference>
<sequence>MNIDNIEAFVYINHYGSFNKAADVLFLSQPTVTVRIQSLERELNCQLFERVGKQITLTDRGRQFLPYAQQILETYQKGRQRILSQSAMPEELRIGSTVSVSNYLMAPILVHLTKRFPHITFNLTTGPTQVLVDKLKVKEIDLAFVRKMVNPAVNAYCFLDDPINLYVYADHPLAKAGRSSIRSISNETLVFFECGSLDWERIHRVFDSMEHPPKIKFAVDNSETAKKLILSKAGIAFLPATCAEKEVKEGKLVRVEIAETADVSLQTYIISTDSSHSNVIEALLELKTDWYE</sequence>
<dbReference type="AlphaFoldDB" id="A0A559JWN8"/>
<dbReference type="GO" id="GO:0000976">
    <property type="term" value="F:transcription cis-regulatory region binding"/>
    <property type="evidence" value="ECO:0007669"/>
    <property type="project" value="TreeGrafter"/>
</dbReference>
<keyword evidence="4" id="KW-0804">Transcription</keyword>
<evidence type="ECO:0000256" key="3">
    <source>
        <dbReference type="ARBA" id="ARBA00023125"/>
    </source>
</evidence>